<keyword evidence="3" id="KW-1185">Reference proteome</keyword>
<dbReference type="EMBL" id="JXTB01000204">
    <property type="protein sequence ID" value="PON53657.1"/>
    <property type="molecule type" value="Genomic_DNA"/>
</dbReference>
<reference evidence="3" key="1">
    <citation type="submission" date="2016-06" db="EMBL/GenBank/DDBJ databases">
        <title>Parallel loss of symbiosis genes in relatives of nitrogen-fixing non-legume Parasponia.</title>
        <authorList>
            <person name="Van Velzen R."/>
            <person name="Holmer R."/>
            <person name="Bu F."/>
            <person name="Rutten L."/>
            <person name="Van Zeijl A."/>
            <person name="Liu W."/>
            <person name="Santuari L."/>
            <person name="Cao Q."/>
            <person name="Sharma T."/>
            <person name="Shen D."/>
            <person name="Roswanjaya Y."/>
            <person name="Wardhani T."/>
            <person name="Kalhor M.S."/>
            <person name="Jansen J."/>
            <person name="Van den Hoogen J."/>
            <person name="Gungor B."/>
            <person name="Hartog M."/>
            <person name="Hontelez J."/>
            <person name="Verver J."/>
            <person name="Yang W.-C."/>
            <person name="Schijlen E."/>
            <person name="Repin R."/>
            <person name="Schilthuizen M."/>
            <person name="Schranz E."/>
            <person name="Heidstra R."/>
            <person name="Miyata K."/>
            <person name="Fedorova E."/>
            <person name="Kohlen W."/>
            <person name="Bisseling T."/>
            <person name="Smit S."/>
            <person name="Geurts R."/>
        </authorList>
    </citation>
    <scope>NUCLEOTIDE SEQUENCE [LARGE SCALE GENOMIC DNA]</scope>
    <source>
        <strain evidence="3">cv. WU1-14</strain>
    </source>
</reference>
<sequence>MKGHIAFGLLLNTFRSFTADSASDDDHAAYVGEEDESSDDEGMLCELIL</sequence>
<proteinExistence type="predicted"/>
<feature type="chain" id="PRO_5015195253" evidence="1">
    <location>
        <begin position="20"/>
        <end position="49"/>
    </location>
</feature>
<keyword evidence="1" id="KW-0732">Signal</keyword>
<feature type="signal peptide" evidence="1">
    <location>
        <begin position="1"/>
        <end position="19"/>
    </location>
</feature>
<evidence type="ECO:0000313" key="2">
    <source>
        <dbReference type="EMBL" id="PON53657.1"/>
    </source>
</evidence>
<protein>
    <submittedName>
        <fullName evidence="2">Uncharacterized protein</fullName>
    </submittedName>
</protein>
<dbReference type="Gene3D" id="6.10.140.350">
    <property type="match status" value="1"/>
</dbReference>
<dbReference type="Proteomes" id="UP000237105">
    <property type="component" value="Unassembled WGS sequence"/>
</dbReference>
<accession>A0A2P5BXY0</accession>
<evidence type="ECO:0000313" key="3">
    <source>
        <dbReference type="Proteomes" id="UP000237105"/>
    </source>
</evidence>
<name>A0A2P5BXY0_PARAD</name>
<organism evidence="2 3">
    <name type="scientific">Parasponia andersonii</name>
    <name type="common">Sponia andersonii</name>
    <dbReference type="NCBI Taxonomy" id="3476"/>
    <lineage>
        <taxon>Eukaryota</taxon>
        <taxon>Viridiplantae</taxon>
        <taxon>Streptophyta</taxon>
        <taxon>Embryophyta</taxon>
        <taxon>Tracheophyta</taxon>
        <taxon>Spermatophyta</taxon>
        <taxon>Magnoliopsida</taxon>
        <taxon>eudicotyledons</taxon>
        <taxon>Gunneridae</taxon>
        <taxon>Pentapetalae</taxon>
        <taxon>rosids</taxon>
        <taxon>fabids</taxon>
        <taxon>Rosales</taxon>
        <taxon>Cannabaceae</taxon>
        <taxon>Parasponia</taxon>
    </lineage>
</organism>
<dbReference type="AlphaFoldDB" id="A0A2P5BXY0"/>
<evidence type="ECO:0000256" key="1">
    <source>
        <dbReference type="SAM" id="SignalP"/>
    </source>
</evidence>
<gene>
    <name evidence="2" type="ORF">PanWU01x14_200950</name>
</gene>
<comment type="caution">
    <text evidence="2">The sequence shown here is derived from an EMBL/GenBank/DDBJ whole genome shotgun (WGS) entry which is preliminary data.</text>
</comment>